<evidence type="ECO:0000313" key="1">
    <source>
        <dbReference type="EMBL" id="KAG9220776.1"/>
    </source>
</evidence>
<keyword evidence="2" id="KW-1185">Reference proteome</keyword>
<accession>A0ACB7IUM9</accession>
<organism evidence="1 2">
    <name type="scientific">Pleurotus cornucopiae</name>
    <name type="common">Cornucopia mushroom</name>
    <dbReference type="NCBI Taxonomy" id="5321"/>
    <lineage>
        <taxon>Eukaryota</taxon>
        <taxon>Fungi</taxon>
        <taxon>Dikarya</taxon>
        <taxon>Basidiomycota</taxon>
        <taxon>Agaricomycotina</taxon>
        <taxon>Agaricomycetes</taxon>
        <taxon>Agaricomycetidae</taxon>
        <taxon>Agaricales</taxon>
        <taxon>Pleurotineae</taxon>
        <taxon>Pleurotaceae</taxon>
        <taxon>Pleurotus</taxon>
    </lineage>
</organism>
<dbReference type="EMBL" id="WQMT02000007">
    <property type="protein sequence ID" value="KAG9220776.1"/>
    <property type="molecule type" value="Genomic_DNA"/>
</dbReference>
<name>A0ACB7IUM9_PLECO</name>
<gene>
    <name evidence="1" type="ORF">CCMSSC00406_0002624</name>
</gene>
<proteinExistence type="predicted"/>
<sequence>MSASNPKGSLPASYRFKEVYVDIPPSPYHTPRASKLSIGPRTGSAIIPSVRLKENSNSTRVSMQQTPVSKRKLDNVPSVEIPIPSAKRTKLSSSATSLASLQSMIPAQNQENTAPGNVSSEFYCHQCNRKYNKEDAVDCFGVTAKGRSSSLALSNNLVGEDAGHLKIAEAGTYKCPRCRGVCNCSRCRKAQGLAPLGKMAPVGVNNASTAVGHGLSGKSIKDTKEKQSKTKSSTVQISSASAGGSKVEKTSSIVRKPKPKALPSLKWKAVPTDLNYGQALLRFEIREFVLRFGILFPFPVSKSHMEELNAVEGKHGSTGDEEDDEPLHGWVSEGCIKSIIIGLLGFLVDDKPAAVAKAIKLAMKDIRSCGANLSKLWAVLAGLRDVLGRDAFPDPLPGPEVSVRMTRNTHVDEAQLVSVAFAAQLVPVVVALQEATMTSSRIRKEIDEGVQSSKDMVRDAREVSKKEAERWEQRKKDIASAAKGGKEATLKAARQEHNQHLQKLDGMTKILSHAYAPRSGYLGRDAEGRTYWALSPGMPEREEALAFLEACKEVEGKGKKAKGRRSVPGVVNGEELEDWSWFVAVWGSEPRNAGSKSKPDDEEDAWWGIWEPAEIRKLSQWVTIKYRLDEEDESPATKDSWWAREGQKTIRTNSLPSKHELESLVKGLDEYATVLQWRIEKARDEA</sequence>
<dbReference type="Proteomes" id="UP000824881">
    <property type="component" value="Unassembled WGS sequence"/>
</dbReference>
<protein>
    <submittedName>
        <fullName evidence="1">Uncharacterized protein</fullName>
    </submittedName>
</protein>
<evidence type="ECO:0000313" key="2">
    <source>
        <dbReference type="Proteomes" id="UP000824881"/>
    </source>
</evidence>
<comment type="caution">
    <text evidence="1">The sequence shown here is derived from an EMBL/GenBank/DDBJ whole genome shotgun (WGS) entry which is preliminary data.</text>
</comment>
<reference evidence="1 2" key="1">
    <citation type="journal article" date="2021" name="Appl. Environ. Microbiol.">
        <title>Genetic linkage and physical mapping for an oyster mushroom Pleurotus cornucopiae and QTL analysis for the trait cap color.</title>
        <authorList>
            <person name="Zhang Y."/>
            <person name="Gao W."/>
            <person name="Sonnenberg A."/>
            <person name="Chen Q."/>
            <person name="Zhang J."/>
            <person name="Huang C."/>
        </authorList>
    </citation>
    <scope>NUCLEOTIDE SEQUENCE [LARGE SCALE GENOMIC DNA]</scope>
    <source>
        <strain evidence="1">CCMSSC00406</strain>
    </source>
</reference>